<dbReference type="InterPro" id="IPR000086">
    <property type="entry name" value="NUDIX_hydrolase_dom"/>
</dbReference>
<evidence type="ECO:0000256" key="2">
    <source>
        <dbReference type="ARBA" id="ARBA00005582"/>
    </source>
</evidence>
<evidence type="ECO:0000313" key="7">
    <source>
        <dbReference type="EMBL" id="KAG2297998.1"/>
    </source>
</evidence>
<proteinExistence type="inferred from homology"/>
<dbReference type="Pfam" id="PF00293">
    <property type="entry name" value="NUDIX"/>
    <property type="match status" value="1"/>
</dbReference>
<comment type="catalytic activity">
    <reaction evidence="5">
        <text>NAD(+) + H2O = beta-nicotinamide D-ribonucleotide + AMP + 2 H(+)</text>
        <dbReference type="Rhea" id="RHEA:11800"/>
        <dbReference type="ChEBI" id="CHEBI:14649"/>
        <dbReference type="ChEBI" id="CHEBI:15377"/>
        <dbReference type="ChEBI" id="CHEBI:15378"/>
        <dbReference type="ChEBI" id="CHEBI:57540"/>
        <dbReference type="ChEBI" id="CHEBI:456215"/>
        <dbReference type="EC" id="3.6.1.22"/>
    </reaction>
</comment>
<dbReference type="GO" id="GO:0046872">
    <property type="term" value="F:metal ion binding"/>
    <property type="evidence" value="ECO:0007669"/>
    <property type="project" value="UniProtKB-UniRule"/>
</dbReference>
<comment type="catalytic activity">
    <reaction evidence="5">
        <text>NADH + H2O = reduced beta-nicotinamide D-ribonucleotide + AMP + 2 H(+)</text>
        <dbReference type="Rhea" id="RHEA:48868"/>
        <dbReference type="ChEBI" id="CHEBI:15377"/>
        <dbReference type="ChEBI" id="CHEBI:15378"/>
        <dbReference type="ChEBI" id="CHEBI:57945"/>
        <dbReference type="ChEBI" id="CHEBI:90832"/>
        <dbReference type="ChEBI" id="CHEBI:456215"/>
        <dbReference type="EC" id="3.6.1.22"/>
    </reaction>
</comment>
<evidence type="ECO:0000256" key="1">
    <source>
        <dbReference type="ARBA" id="ARBA00001946"/>
    </source>
</evidence>
<keyword evidence="3 5" id="KW-0479">Metal-binding</keyword>
<dbReference type="PROSITE" id="PS00893">
    <property type="entry name" value="NUDIX_BOX"/>
    <property type="match status" value="1"/>
</dbReference>
<comment type="catalytic activity">
    <reaction evidence="5">
        <text>ADP-D-ribose + H2O = D-ribose 5-phosphate + AMP + 2 H(+)</text>
        <dbReference type="Rhea" id="RHEA:10412"/>
        <dbReference type="ChEBI" id="CHEBI:15377"/>
        <dbReference type="ChEBI" id="CHEBI:15378"/>
        <dbReference type="ChEBI" id="CHEBI:57967"/>
        <dbReference type="ChEBI" id="CHEBI:78346"/>
        <dbReference type="ChEBI" id="CHEBI:456215"/>
        <dbReference type="EC" id="3.6.1.13"/>
    </reaction>
</comment>
<dbReference type="SUPFAM" id="SSF55811">
    <property type="entry name" value="Nudix"/>
    <property type="match status" value="1"/>
</dbReference>
<evidence type="ECO:0000313" key="8">
    <source>
        <dbReference type="Proteomes" id="UP000886595"/>
    </source>
</evidence>
<protein>
    <recommendedName>
        <fullName evidence="5">Nudix hydrolase</fullName>
        <shortName evidence="5">AtNUDT</shortName>
        <ecNumber evidence="5">3.6.1.13</ecNumber>
        <ecNumber evidence="5">3.6.1.22</ecNumber>
    </recommendedName>
    <alternativeName>
        <fullName evidence="5">ADP-ribose pyrophosphatase</fullName>
    </alternativeName>
    <alternativeName>
        <fullName evidence="5">NADH pyrophosphatase</fullName>
    </alternativeName>
</protein>
<keyword evidence="5" id="KW-0460">Magnesium</keyword>
<evidence type="ECO:0000256" key="3">
    <source>
        <dbReference type="ARBA" id="ARBA00022723"/>
    </source>
</evidence>
<keyword evidence="4 5" id="KW-0378">Hydrolase</keyword>
<comment type="caution">
    <text evidence="7">The sequence shown here is derived from an EMBL/GenBank/DDBJ whole genome shotgun (WGS) entry which is preliminary data.</text>
</comment>
<dbReference type="GO" id="GO:0047631">
    <property type="term" value="F:ADP-ribose diphosphatase activity"/>
    <property type="evidence" value="ECO:0007669"/>
    <property type="project" value="UniProtKB-UniRule"/>
</dbReference>
<keyword evidence="8" id="KW-1185">Reference proteome</keyword>
<dbReference type="PANTHER" id="PTHR13994">
    <property type="entry name" value="NUDIX HYDROLASE RELATED"/>
    <property type="match status" value="1"/>
</dbReference>
<dbReference type="AlphaFoldDB" id="A0A8X7RYR5"/>
<dbReference type="PRINTS" id="PR01356">
    <property type="entry name" value="GFGPROTEIN"/>
</dbReference>
<sequence>MDSGAHQIFNGKEDNYGGVVVNLMEMEPMTAQDFEAKLDGSLKAWKVQGKKGIWIKLSSQLSSLVDSAIKRGFTYHHAENEYVVLTSWISESPSTIPANASHRIGIGAFVLNKSREVLVVQEIGGTFKGTGVWKLPTGVIQEGEDIWTGAVREVEEETGLPASMTCLIFIILLLVSRRERHQSFFERKSSIFFLCELEASNFEIKKQDSEILDAKWMPIEEYVHQPFNQKKEMFRFMANICLKRSQEKDNYAGFSTVLTKNSAGKESYLYCSIDHADLLNGKCDQASTSLFATLFHKCFCFT</sequence>
<name>A0A8X7RYR5_BRACI</name>
<dbReference type="InterPro" id="IPR040618">
    <property type="entry name" value="Pre-Nudix"/>
</dbReference>
<dbReference type="Gene3D" id="3.90.79.10">
    <property type="entry name" value="Nucleoside Triphosphate Pyrophosphohydrolase"/>
    <property type="match status" value="1"/>
</dbReference>
<dbReference type="Pfam" id="PF18290">
    <property type="entry name" value="Nudix_hydro"/>
    <property type="match status" value="1"/>
</dbReference>
<dbReference type="InterPro" id="IPR015797">
    <property type="entry name" value="NUDIX_hydrolase-like_dom_sf"/>
</dbReference>
<dbReference type="GO" id="GO:0051287">
    <property type="term" value="F:NAD binding"/>
    <property type="evidence" value="ECO:0007669"/>
    <property type="project" value="UniProtKB-UniRule"/>
</dbReference>
<comment type="function">
    <text evidence="5">Mediates the hydrolysis of some nucleoside diphosphate derivatives, possibly using both NADH and ADP-ribose as substrates.</text>
</comment>
<dbReference type="FunFam" id="3.40.630.30:FF:000016">
    <property type="entry name" value="nudix hydrolase 2"/>
    <property type="match status" value="1"/>
</dbReference>
<dbReference type="Proteomes" id="UP000886595">
    <property type="component" value="Unassembled WGS sequence"/>
</dbReference>
<feature type="domain" description="Nudix hydrolase" evidence="6">
    <location>
        <begin position="101"/>
        <end position="239"/>
    </location>
</feature>
<dbReference type="FunFam" id="3.90.79.10:FF:000015">
    <property type="entry name" value="Nudix hydrolase 8"/>
    <property type="match status" value="1"/>
</dbReference>
<gene>
    <name evidence="7" type="ORF">Bca52824_034470</name>
</gene>
<dbReference type="CDD" id="cd04670">
    <property type="entry name" value="NUDIX_ASFGF2_Nudt6"/>
    <property type="match status" value="1"/>
</dbReference>
<dbReference type="EC" id="3.6.1.13" evidence="5"/>
<dbReference type="InterPro" id="IPR003293">
    <property type="entry name" value="Nudix_hydrolase6-like"/>
</dbReference>
<reference evidence="7 8" key="1">
    <citation type="submission" date="2020-02" db="EMBL/GenBank/DDBJ databases">
        <authorList>
            <person name="Ma Q."/>
            <person name="Huang Y."/>
            <person name="Song X."/>
            <person name="Pei D."/>
        </authorList>
    </citation>
    <scope>NUCLEOTIDE SEQUENCE [LARGE SCALE GENOMIC DNA]</scope>
    <source>
        <strain evidence="7">Sxm20200214</strain>
        <tissue evidence="7">Leaf</tissue>
    </source>
</reference>
<organism evidence="7 8">
    <name type="scientific">Brassica carinata</name>
    <name type="common">Ethiopian mustard</name>
    <name type="synonym">Abyssinian cabbage</name>
    <dbReference type="NCBI Taxonomy" id="52824"/>
    <lineage>
        <taxon>Eukaryota</taxon>
        <taxon>Viridiplantae</taxon>
        <taxon>Streptophyta</taxon>
        <taxon>Embryophyta</taxon>
        <taxon>Tracheophyta</taxon>
        <taxon>Spermatophyta</taxon>
        <taxon>Magnoliopsida</taxon>
        <taxon>eudicotyledons</taxon>
        <taxon>Gunneridae</taxon>
        <taxon>Pentapetalae</taxon>
        <taxon>rosids</taxon>
        <taxon>malvids</taxon>
        <taxon>Brassicales</taxon>
        <taxon>Brassicaceae</taxon>
        <taxon>Brassiceae</taxon>
        <taxon>Brassica</taxon>
    </lineage>
</organism>
<evidence type="ECO:0000256" key="4">
    <source>
        <dbReference type="ARBA" id="ARBA00022801"/>
    </source>
</evidence>
<dbReference type="PANTHER" id="PTHR13994:SF26">
    <property type="entry name" value="NUDIX HYDROLASE 5-RELATED"/>
    <property type="match status" value="1"/>
</dbReference>
<dbReference type="Gene3D" id="3.40.630.30">
    <property type="match status" value="1"/>
</dbReference>
<dbReference type="GO" id="GO:0035529">
    <property type="term" value="F:NADH pyrophosphatase activity"/>
    <property type="evidence" value="ECO:0007669"/>
    <property type="project" value="UniProtKB-UniRule"/>
</dbReference>
<dbReference type="PROSITE" id="PS51462">
    <property type="entry name" value="NUDIX"/>
    <property type="match status" value="1"/>
</dbReference>
<dbReference type="EMBL" id="JAAMPC010000008">
    <property type="protein sequence ID" value="KAG2297998.1"/>
    <property type="molecule type" value="Genomic_DNA"/>
</dbReference>
<dbReference type="EC" id="3.6.1.22" evidence="5"/>
<comment type="similarity">
    <text evidence="2 5">Belongs to the Nudix hydrolase family.</text>
</comment>
<evidence type="ECO:0000256" key="5">
    <source>
        <dbReference type="RuleBase" id="RU368106"/>
    </source>
</evidence>
<dbReference type="OrthoDB" id="447842at2759"/>
<accession>A0A8X7RYR5</accession>
<evidence type="ECO:0000259" key="6">
    <source>
        <dbReference type="PROSITE" id="PS51462"/>
    </source>
</evidence>
<dbReference type="InterPro" id="IPR020084">
    <property type="entry name" value="NUDIX_hydrolase_CS"/>
</dbReference>
<comment type="cofactor">
    <cofactor evidence="1 5">
        <name>Mg(2+)</name>
        <dbReference type="ChEBI" id="CHEBI:18420"/>
    </cofactor>
</comment>